<proteinExistence type="predicted"/>
<dbReference type="OrthoDB" id="2495360at2759"/>
<keyword evidence="4" id="KW-1185">Reference proteome</keyword>
<name>A0A2N5TQQ6_9BASI</name>
<protein>
    <submittedName>
        <fullName evidence="2">Uncharacterized protein</fullName>
    </submittedName>
</protein>
<dbReference type="Proteomes" id="UP000235392">
    <property type="component" value="Unassembled WGS sequence"/>
</dbReference>
<evidence type="ECO:0000313" key="4">
    <source>
        <dbReference type="Proteomes" id="UP000235388"/>
    </source>
</evidence>
<evidence type="ECO:0000256" key="1">
    <source>
        <dbReference type="SAM" id="MobiDB-lite"/>
    </source>
</evidence>
<reference evidence="4 5" key="1">
    <citation type="submission" date="2017-11" db="EMBL/GenBank/DDBJ databases">
        <title>De novo assembly and phasing of dikaryotic genomes from two isolates of Puccinia coronata f. sp. avenae, the causal agent of oat crown rust.</title>
        <authorList>
            <person name="Miller M.E."/>
            <person name="Zhang Y."/>
            <person name="Omidvar V."/>
            <person name="Sperschneider J."/>
            <person name="Schwessinger B."/>
            <person name="Raley C."/>
            <person name="Palmer J.M."/>
            <person name="Garnica D."/>
            <person name="Upadhyaya N."/>
            <person name="Rathjen J."/>
            <person name="Taylor J.M."/>
            <person name="Park R.F."/>
            <person name="Dodds P.N."/>
            <person name="Hirsch C.D."/>
            <person name="Kianian S.F."/>
            <person name="Figueroa M."/>
        </authorList>
    </citation>
    <scope>NUCLEOTIDE SEQUENCE [LARGE SCALE GENOMIC DNA]</scope>
    <source>
        <strain evidence="2">12NC29</strain>
        <strain evidence="3">12SD80</strain>
    </source>
</reference>
<sequence length="191" mass="20859">MSFISRLGLAGQRSGQGRSGCLTGRHHDHSSHRGDHDGKGLQGQITFGCNQQCPTVALSPTYRRLGSKSDASDPPHHATSSPISFDFLVPHLPAAIDPQFKKKFSKMFRSKSHRVAQKQSPFAVKSGQLKPKHPPQPAHPKQLAFDEMLRSNQTIYIAGVQDATPVASHRSREVLYSNIPLSSSSSGRSSR</sequence>
<dbReference type="Proteomes" id="UP000235388">
    <property type="component" value="Unassembled WGS sequence"/>
</dbReference>
<evidence type="ECO:0000313" key="5">
    <source>
        <dbReference type="Proteomes" id="UP000235392"/>
    </source>
</evidence>
<organism evidence="2 4">
    <name type="scientific">Puccinia coronata f. sp. avenae</name>
    <dbReference type="NCBI Taxonomy" id="200324"/>
    <lineage>
        <taxon>Eukaryota</taxon>
        <taxon>Fungi</taxon>
        <taxon>Dikarya</taxon>
        <taxon>Basidiomycota</taxon>
        <taxon>Pucciniomycotina</taxon>
        <taxon>Pucciniomycetes</taxon>
        <taxon>Pucciniales</taxon>
        <taxon>Pucciniaceae</taxon>
        <taxon>Puccinia</taxon>
    </lineage>
</organism>
<comment type="caution">
    <text evidence="2">The sequence shown here is derived from an EMBL/GenBank/DDBJ whole genome shotgun (WGS) entry which is preliminary data.</text>
</comment>
<accession>A0A2N5TQQ6</accession>
<evidence type="ECO:0000313" key="2">
    <source>
        <dbReference type="EMBL" id="PLW27804.1"/>
    </source>
</evidence>
<dbReference type="EMBL" id="PGCI01000080">
    <property type="protein sequence ID" value="PLW42255.1"/>
    <property type="molecule type" value="Genomic_DNA"/>
</dbReference>
<dbReference type="EMBL" id="PGCJ01000470">
    <property type="protein sequence ID" value="PLW27804.1"/>
    <property type="molecule type" value="Genomic_DNA"/>
</dbReference>
<feature type="region of interest" description="Disordered" evidence="1">
    <location>
        <begin position="1"/>
        <end position="43"/>
    </location>
</feature>
<dbReference type="AlphaFoldDB" id="A0A2N5TQQ6"/>
<evidence type="ECO:0000313" key="3">
    <source>
        <dbReference type="EMBL" id="PLW42255.1"/>
    </source>
</evidence>
<gene>
    <name evidence="2" type="ORF">PCANC_26930</name>
    <name evidence="3" type="ORF">PCASD_07705</name>
</gene>
<feature type="region of interest" description="Disordered" evidence="1">
    <location>
        <begin position="114"/>
        <end position="140"/>
    </location>
</feature>